<feature type="compositionally biased region" description="Basic residues" evidence="1">
    <location>
        <begin position="14"/>
        <end position="39"/>
    </location>
</feature>
<organism evidence="2 3">
    <name type="scientific">Porphyra umbilicalis</name>
    <name type="common">Purple laver</name>
    <name type="synonym">Red alga</name>
    <dbReference type="NCBI Taxonomy" id="2786"/>
    <lineage>
        <taxon>Eukaryota</taxon>
        <taxon>Rhodophyta</taxon>
        <taxon>Bangiophyceae</taxon>
        <taxon>Bangiales</taxon>
        <taxon>Bangiaceae</taxon>
        <taxon>Porphyra</taxon>
    </lineage>
</organism>
<keyword evidence="3" id="KW-1185">Reference proteome</keyword>
<reference evidence="2 3" key="1">
    <citation type="submission" date="2017-03" db="EMBL/GenBank/DDBJ databases">
        <title>WGS assembly of Porphyra umbilicalis.</title>
        <authorList>
            <person name="Brawley S.H."/>
            <person name="Blouin N.A."/>
            <person name="Ficko-Blean E."/>
            <person name="Wheeler G.L."/>
            <person name="Lohr M."/>
            <person name="Goodson H.V."/>
            <person name="Jenkins J.W."/>
            <person name="Blaby-Haas C.E."/>
            <person name="Helliwell K.E."/>
            <person name="Chan C."/>
            <person name="Marriage T."/>
            <person name="Bhattacharya D."/>
            <person name="Klein A.S."/>
            <person name="Badis Y."/>
            <person name="Brodie J."/>
            <person name="Cao Y."/>
            <person name="Collen J."/>
            <person name="Dittami S.M."/>
            <person name="Gachon C.M."/>
            <person name="Green B.R."/>
            <person name="Karpowicz S."/>
            <person name="Kim J.W."/>
            <person name="Kudahl U."/>
            <person name="Lin S."/>
            <person name="Michel G."/>
            <person name="Mittag M."/>
            <person name="Olson B.J."/>
            <person name="Pangilinan J."/>
            <person name="Peng Y."/>
            <person name="Qiu H."/>
            <person name="Shu S."/>
            <person name="Singer J.T."/>
            <person name="Smith A.G."/>
            <person name="Sprecher B.N."/>
            <person name="Wagner V."/>
            <person name="Wang W."/>
            <person name="Wang Z.-Y."/>
            <person name="Yan J."/>
            <person name="Yarish C."/>
            <person name="Zoeuner-Riek S."/>
            <person name="Zhuang Y."/>
            <person name="Zou Y."/>
            <person name="Lindquist E.A."/>
            <person name="Grimwood J."/>
            <person name="Barry K."/>
            <person name="Rokhsar D.S."/>
            <person name="Schmutz J."/>
            <person name="Stiller J.W."/>
            <person name="Grossman A.R."/>
            <person name="Prochnik S.E."/>
        </authorList>
    </citation>
    <scope>NUCLEOTIDE SEQUENCE [LARGE SCALE GENOMIC DNA]</scope>
    <source>
        <strain evidence="2">4086291</strain>
    </source>
</reference>
<evidence type="ECO:0000313" key="3">
    <source>
        <dbReference type="Proteomes" id="UP000218209"/>
    </source>
</evidence>
<feature type="region of interest" description="Disordered" evidence="1">
    <location>
        <begin position="132"/>
        <end position="162"/>
    </location>
</feature>
<name>A0A1X6PHU9_PORUM</name>
<feature type="region of interest" description="Disordered" evidence="1">
    <location>
        <begin position="1"/>
        <end position="68"/>
    </location>
</feature>
<evidence type="ECO:0000256" key="1">
    <source>
        <dbReference type="SAM" id="MobiDB-lite"/>
    </source>
</evidence>
<protein>
    <submittedName>
        <fullName evidence="2">Uncharacterized protein</fullName>
    </submittedName>
</protein>
<accession>A0A1X6PHU9</accession>
<proteinExistence type="predicted"/>
<dbReference type="AlphaFoldDB" id="A0A1X6PHU9"/>
<dbReference type="Proteomes" id="UP000218209">
    <property type="component" value="Unassembled WGS sequence"/>
</dbReference>
<evidence type="ECO:0000313" key="2">
    <source>
        <dbReference type="EMBL" id="OSX80450.1"/>
    </source>
</evidence>
<gene>
    <name evidence="2" type="ORF">BU14_0052s0065</name>
</gene>
<sequence length="353" mass="35347">MSPIGPRGSVGGRRSARRGASRAARRARGHARRGGRRLAARAPPGGRPSRFRRPPASPPARCRGRPGFVCRCPARGRRRAAAAAGAAAGAVRAALPPPPPPLHLALTRGRGGMATPAALLFLAPLSPFGGGGGARVNGGRRPPPPPHGGAPPGRGGAPRPAATAAAAAAAAAAVTAAATTADGATPAPAAVYRLALPLVGAPAASPPLHAAVLVARPAATAAAAAAAGGAVDRRPPPVAVTAYDFLPRSPTDPRTAAALLAGRPVAAAVRSRGWGVVPPRGSGGRCRYVGDTTMGCIPLAVVRWVTEGLLRMPWMCHARLILTVLPGLAVRPGRRCFSLVPCAWDGAAGEQER</sequence>
<dbReference type="EMBL" id="KV918775">
    <property type="protein sequence ID" value="OSX80450.1"/>
    <property type="molecule type" value="Genomic_DNA"/>
</dbReference>